<protein>
    <submittedName>
        <fullName evidence="2">Putative adhesin</fullName>
    </submittedName>
</protein>
<sequence length="330" mass="35967">MSKMNLKKVSVSLLIVMILSLTIGSAFFFLSGGFTLNNAFNAVLGGTTYDVEEEILFSLEELVDLNINSVSTKINFINTEDTVGRVHYHGTITTNNEKSIPTLKVSESNTTVNIAFEYPKSITNTVTRNNTVLDIYLPTSYMGNLDVSTISGSVSIMDYHFNNFSFKSTSGNLTAYNIEATDINYYTTSGRFKTSVICDSIYFRSVSGRIEISNIKSNSTEISTTSGNATLSGNPGKLNFSSVSGNLHGTIETFNNNIVIKTTSGKTNLKLPASSEFDLDFSTVSGKFNNQFSMVYRTQGKRQMSGVIGNNPSNLSIKANSVSGNLDITY</sequence>
<organism evidence="2 3">
    <name type="scientific">Natranaerovirga pectinivora</name>
    <dbReference type="NCBI Taxonomy" id="682400"/>
    <lineage>
        <taxon>Bacteria</taxon>
        <taxon>Bacillati</taxon>
        <taxon>Bacillota</taxon>
        <taxon>Clostridia</taxon>
        <taxon>Lachnospirales</taxon>
        <taxon>Natranaerovirgaceae</taxon>
        <taxon>Natranaerovirga</taxon>
    </lineage>
</organism>
<evidence type="ECO:0000313" key="3">
    <source>
        <dbReference type="Proteomes" id="UP000294902"/>
    </source>
</evidence>
<dbReference type="Proteomes" id="UP000294902">
    <property type="component" value="Unassembled WGS sequence"/>
</dbReference>
<dbReference type="AlphaFoldDB" id="A0A4R3MN90"/>
<reference evidence="2 3" key="1">
    <citation type="submission" date="2019-03" db="EMBL/GenBank/DDBJ databases">
        <title>Genomic Encyclopedia of Type Strains, Phase IV (KMG-IV): sequencing the most valuable type-strain genomes for metagenomic binning, comparative biology and taxonomic classification.</title>
        <authorList>
            <person name="Goeker M."/>
        </authorList>
    </citation>
    <scope>NUCLEOTIDE SEQUENCE [LARGE SCALE GENOMIC DNA]</scope>
    <source>
        <strain evidence="2 3">DSM 24629</strain>
    </source>
</reference>
<proteinExistence type="predicted"/>
<dbReference type="PANTHER" id="PTHR34094:SF1">
    <property type="entry name" value="PROTEIN FAM185A"/>
    <property type="match status" value="1"/>
</dbReference>
<dbReference type="PANTHER" id="PTHR34094">
    <property type="match status" value="1"/>
</dbReference>
<gene>
    <name evidence="2" type="ORF">EDC18_107131</name>
</gene>
<dbReference type="Pfam" id="PF13349">
    <property type="entry name" value="DUF4097"/>
    <property type="match status" value="1"/>
</dbReference>
<evidence type="ECO:0000259" key="1">
    <source>
        <dbReference type="Pfam" id="PF13349"/>
    </source>
</evidence>
<feature type="domain" description="DUF4097" evidence="1">
    <location>
        <begin position="65"/>
        <end position="328"/>
    </location>
</feature>
<comment type="caution">
    <text evidence="2">The sequence shown here is derived from an EMBL/GenBank/DDBJ whole genome shotgun (WGS) entry which is preliminary data.</text>
</comment>
<dbReference type="EMBL" id="SMAL01000007">
    <property type="protein sequence ID" value="TCT14062.1"/>
    <property type="molecule type" value="Genomic_DNA"/>
</dbReference>
<keyword evidence="3" id="KW-1185">Reference proteome</keyword>
<name>A0A4R3MN90_9FIRM</name>
<dbReference type="OrthoDB" id="9804829at2"/>
<dbReference type="InterPro" id="IPR025164">
    <property type="entry name" value="Toastrack_DUF4097"/>
</dbReference>
<evidence type="ECO:0000313" key="2">
    <source>
        <dbReference type="EMBL" id="TCT14062.1"/>
    </source>
</evidence>
<dbReference type="RefSeq" id="WP_132253017.1">
    <property type="nucleotide sequence ID" value="NZ_SMAL01000007.1"/>
</dbReference>
<accession>A0A4R3MN90</accession>